<dbReference type="InterPro" id="IPR032427">
    <property type="entry name" value="P22_portal"/>
</dbReference>
<feature type="region of interest" description="Disordered" evidence="1">
    <location>
        <begin position="641"/>
        <end position="687"/>
    </location>
</feature>
<sequence length="687" mass="78531">MPDNRVINDISNYAEPGPDSLEGVSRERFAQTDSNLRLIEWACKYFYDGAELRKKWKRAQDFVMGRQLEELIEWNGRKISIRQYMEMKGMPILEYDVIGDKLLSLVGLVRQQRSTASCSAVDPNEEDYISFFNEYLRQNDNMNDRQELDARMFYAFCVFAFVGMKTYYGRKDGKNGIFDYMVDIFKLALPPFFKYDLSDVEFIAEAHDLTWREIIATFTDGSKAEVDKLSEIYQQTQHHFAPEQTYHPNGEAQYAGIDDFTHSSVIGKYRVLEIWTKETRPAIWVHDWDAGTCGYASPDQRAFYEEKKRKLEEANIMKDENGLPVLDENGDPIYYVDPSELKTIEMKAEAETYWFRRYLTPNGYLLDARESPYFVLRDGFRTSIMPYTFVAYPCLNGEVRSFSMRAENNQRTLNHYMMMINFIVANGAKGTMLVDENALSEKQSIDEMQVNYTKTDSIILWNSKNGGKPPQTLVNKSIPAGVDFMVNFAKTMAGEGTGVHGALQGQHRNTSGKQYQLEREASSTTIQDFVESFNNYKVRIAKKKLYLIQEFCTATDSVKLTGDDFEIHFNPETMRDMDLDVAIDLDAYSPIIRATNNDMAWNFMTSGKMDPYTMLTVGQFPGTNRMKKYFKKQLEKLEAMQAQQQANGEMPTAGAGQQQTGTPAAHLKDGNGSTNDLAALPSASTAT</sequence>
<protein>
    <submittedName>
        <fullName evidence="2">Portal protein</fullName>
    </submittedName>
</protein>
<dbReference type="EMBL" id="BK016178">
    <property type="protein sequence ID" value="DAG00194.1"/>
    <property type="molecule type" value="Genomic_DNA"/>
</dbReference>
<name>A0A8S5V0B6_9CAUD</name>
<proteinExistence type="predicted"/>
<feature type="compositionally biased region" description="Polar residues" evidence="1">
    <location>
        <begin position="671"/>
        <end position="687"/>
    </location>
</feature>
<dbReference type="Pfam" id="PF16510">
    <property type="entry name" value="P22_portal"/>
    <property type="match status" value="1"/>
</dbReference>
<evidence type="ECO:0000256" key="1">
    <source>
        <dbReference type="SAM" id="MobiDB-lite"/>
    </source>
</evidence>
<accession>A0A8S5V0B6</accession>
<organism evidence="2">
    <name type="scientific">Podoviridae sp. ctJDl18</name>
    <dbReference type="NCBI Taxonomy" id="2825242"/>
    <lineage>
        <taxon>Viruses</taxon>
        <taxon>Duplodnaviria</taxon>
        <taxon>Heunggongvirae</taxon>
        <taxon>Uroviricota</taxon>
        <taxon>Caudoviricetes</taxon>
    </lineage>
</organism>
<reference evidence="2" key="1">
    <citation type="journal article" date="2021" name="Proc. Natl. Acad. Sci. U.S.A.">
        <title>A Catalog of Tens of Thousands of Viruses from Human Metagenomes Reveals Hidden Associations with Chronic Diseases.</title>
        <authorList>
            <person name="Tisza M.J."/>
            <person name="Buck C.B."/>
        </authorList>
    </citation>
    <scope>NUCLEOTIDE SEQUENCE</scope>
    <source>
        <strain evidence="2">CtJDl18</strain>
    </source>
</reference>
<evidence type="ECO:0000313" key="2">
    <source>
        <dbReference type="EMBL" id="DAG00194.1"/>
    </source>
</evidence>